<sequence length="99" mass="11175">MSWYIVIVYPSCAALVATARAAHAECSLMEFCRNNAIYMILSVYSRRNQGGFAWVECWSKKHQLRDNISGGEETEQLCIAPAKDAINQQHHRTSSTLQP</sequence>
<dbReference type="Gramene" id="PNT63328">
    <property type="protein sequence ID" value="PNT63328"/>
    <property type="gene ID" value="BRADI_4g14234v3"/>
</dbReference>
<evidence type="ECO:0000313" key="2">
    <source>
        <dbReference type="EMBL" id="PNT63328.1"/>
    </source>
</evidence>
<gene>
    <name evidence="2" type="ORF">BRADI_4g14234v3</name>
</gene>
<organism evidence="2">
    <name type="scientific">Brachypodium distachyon</name>
    <name type="common">Purple false brome</name>
    <name type="synonym">Trachynia distachya</name>
    <dbReference type="NCBI Taxonomy" id="15368"/>
    <lineage>
        <taxon>Eukaryota</taxon>
        <taxon>Viridiplantae</taxon>
        <taxon>Streptophyta</taxon>
        <taxon>Embryophyta</taxon>
        <taxon>Tracheophyta</taxon>
        <taxon>Spermatophyta</taxon>
        <taxon>Magnoliopsida</taxon>
        <taxon>Liliopsida</taxon>
        <taxon>Poales</taxon>
        <taxon>Poaceae</taxon>
        <taxon>BOP clade</taxon>
        <taxon>Pooideae</taxon>
        <taxon>Stipodae</taxon>
        <taxon>Brachypodieae</taxon>
        <taxon>Brachypodium</taxon>
    </lineage>
</organism>
<keyword evidence="1" id="KW-0732">Signal</keyword>
<proteinExistence type="predicted"/>
<keyword evidence="4" id="KW-1185">Reference proteome</keyword>
<dbReference type="EMBL" id="CM000883">
    <property type="protein sequence ID" value="PNT63328.1"/>
    <property type="molecule type" value="Genomic_DNA"/>
</dbReference>
<evidence type="ECO:0008006" key="5">
    <source>
        <dbReference type="Google" id="ProtNLM"/>
    </source>
</evidence>
<name>A0A2K2CMR1_BRADI</name>
<feature type="chain" id="PRO_5036043228" description="Secreted protein" evidence="1">
    <location>
        <begin position="22"/>
        <end position="99"/>
    </location>
</feature>
<feature type="signal peptide" evidence="1">
    <location>
        <begin position="1"/>
        <end position="21"/>
    </location>
</feature>
<evidence type="ECO:0000256" key="1">
    <source>
        <dbReference type="SAM" id="SignalP"/>
    </source>
</evidence>
<dbReference type="EnsemblPlants" id="PNT63328">
    <property type="protein sequence ID" value="PNT63328"/>
    <property type="gene ID" value="BRADI_4g14234v3"/>
</dbReference>
<reference evidence="2 3" key="1">
    <citation type="journal article" date="2010" name="Nature">
        <title>Genome sequencing and analysis of the model grass Brachypodium distachyon.</title>
        <authorList>
            <consortium name="International Brachypodium Initiative"/>
        </authorList>
    </citation>
    <scope>NUCLEOTIDE SEQUENCE [LARGE SCALE GENOMIC DNA]</scope>
    <source>
        <strain evidence="2 3">Bd21</strain>
    </source>
</reference>
<reference evidence="3" key="3">
    <citation type="submission" date="2018-08" db="UniProtKB">
        <authorList>
            <consortium name="EnsemblPlants"/>
        </authorList>
    </citation>
    <scope>IDENTIFICATION</scope>
    <source>
        <strain evidence="3">cv. Bd21</strain>
    </source>
</reference>
<evidence type="ECO:0000313" key="3">
    <source>
        <dbReference type="EnsemblPlants" id="PNT63328"/>
    </source>
</evidence>
<accession>A0A2K2CMR1</accession>
<dbReference type="Proteomes" id="UP000008810">
    <property type="component" value="Chromosome 4"/>
</dbReference>
<reference evidence="2" key="2">
    <citation type="submission" date="2017-06" db="EMBL/GenBank/DDBJ databases">
        <title>WGS assembly of Brachypodium distachyon.</title>
        <authorList>
            <consortium name="The International Brachypodium Initiative"/>
            <person name="Lucas S."/>
            <person name="Harmon-Smith M."/>
            <person name="Lail K."/>
            <person name="Tice H."/>
            <person name="Grimwood J."/>
            <person name="Bruce D."/>
            <person name="Barry K."/>
            <person name="Shu S."/>
            <person name="Lindquist E."/>
            <person name="Wang M."/>
            <person name="Pitluck S."/>
            <person name="Vogel J.P."/>
            <person name="Garvin D.F."/>
            <person name="Mockler T.C."/>
            <person name="Schmutz J."/>
            <person name="Rokhsar D."/>
            <person name="Bevan M.W."/>
        </authorList>
    </citation>
    <scope>NUCLEOTIDE SEQUENCE</scope>
    <source>
        <strain evidence="2">Bd21</strain>
    </source>
</reference>
<evidence type="ECO:0000313" key="4">
    <source>
        <dbReference type="Proteomes" id="UP000008810"/>
    </source>
</evidence>
<protein>
    <recommendedName>
        <fullName evidence="5">Secreted protein</fullName>
    </recommendedName>
</protein>
<dbReference type="InParanoid" id="A0A2K2CMR1"/>
<dbReference type="AlphaFoldDB" id="A0A2K2CMR1"/>